<feature type="region of interest" description="Disordered" evidence="2">
    <location>
        <begin position="352"/>
        <end position="396"/>
    </location>
</feature>
<dbReference type="RefSeq" id="WP_144309795.1">
    <property type="nucleotide sequence ID" value="NZ_VMNK01000010.1"/>
</dbReference>
<sequence length="463" mass="53109">MSKKQSEKSVVVAVKANNAPGELRKAVDAIYVYPHQGRLTLMSRRAFNLLLARAMEDGVEKEWYEIPISELAKDMRFDSKDMKHLEDTLDAMQTTLLKWDVIDTQSGKSVRVRDSVQLLGAVQLIGGYDPAGPRSGVARTVRYQFDKRVKQRLLVPEVYARINLQLQTEFSSSHTLALYEQVIRYRSNTSTDGWAYTVKLPWREWRNLLLGGDSTNVYEQYKYFSRDVLNKALRELGQVVTEFEFEMLVFKTGRVIDKLQFRMRPKAQQSLGLKVSQPLIDTGTIHNRLLKIGLKEADISKILDDNDPEVVKDAASQTEARLRRSDLNPLGNVTAYFVDAMKRVRDQIKEAREKNQKLSGPDQRGKDAKADASGVDILDPEVPQKGRRRPDTLSEKRAVKEGWEEIEDHFRQLPKEERDALVEQFVESISDNAALMREINRRGFEGPLVRASFVPWLKRNIEN</sequence>
<dbReference type="GO" id="GO:0003887">
    <property type="term" value="F:DNA-directed DNA polymerase activity"/>
    <property type="evidence" value="ECO:0007669"/>
    <property type="project" value="InterPro"/>
</dbReference>
<dbReference type="AlphaFoldDB" id="A0A557QSJ3"/>
<comment type="caution">
    <text evidence="4">The sequence shown here is derived from an EMBL/GenBank/DDBJ whole genome shotgun (WGS) entry which is preliminary data.</text>
</comment>
<dbReference type="Pfam" id="PF01051">
    <property type="entry name" value="Rep3_N"/>
    <property type="match status" value="1"/>
</dbReference>
<dbReference type="InterPro" id="IPR036388">
    <property type="entry name" value="WH-like_DNA-bd_sf"/>
</dbReference>
<dbReference type="Proteomes" id="UP000319502">
    <property type="component" value="Unassembled WGS sequence"/>
</dbReference>
<gene>
    <name evidence="4" type="ORF">FHP91_11765</name>
</gene>
<proteinExistence type="inferred from homology"/>
<reference evidence="4 5" key="1">
    <citation type="submission" date="2019-07" db="EMBL/GenBank/DDBJ databases">
        <title>The pathways for chlorine oxyanion respiration interact through the shared metabolite chlorate.</title>
        <authorList>
            <person name="Barnum T.P."/>
            <person name="Cheng Y."/>
            <person name="Hill K.A."/>
            <person name="Lucas L.N."/>
            <person name="Carlson H.K."/>
            <person name="Coates J.D."/>
        </authorList>
    </citation>
    <scope>NUCLEOTIDE SEQUENCE [LARGE SCALE GENOMIC DNA]</scope>
    <source>
        <strain evidence="4 5">SFB-3</strain>
    </source>
</reference>
<dbReference type="Gene3D" id="1.10.10.10">
    <property type="entry name" value="Winged helix-like DNA-binding domain superfamily/Winged helix DNA-binding domain"/>
    <property type="match status" value="1"/>
</dbReference>
<evidence type="ECO:0000256" key="1">
    <source>
        <dbReference type="ARBA" id="ARBA00038283"/>
    </source>
</evidence>
<keyword evidence="5" id="KW-1185">Reference proteome</keyword>
<evidence type="ECO:0000256" key="2">
    <source>
        <dbReference type="SAM" id="MobiDB-lite"/>
    </source>
</evidence>
<organism evidence="4 5">
    <name type="scientific">Denitromonas halophila</name>
    <dbReference type="NCBI Taxonomy" id="1629404"/>
    <lineage>
        <taxon>Bacteria</taxon>
        <taxon>Pseudomonadati</taxon>
        <taxon>Pseudomonadota</taxon>
        <taxon>Betaproteobacteria</taxon>
        <taxon>Rhodocyclales</taxon>
        <taxon>Zoogloeaceae</taxon>
        <taxon>Denitromonas</taxon>
    </lineage>
</organism>
<dbReference type="GO" id="GO:0006270">
    <property type="term" value="P:DNA replication initiation"/>
    <property type="evidence" value="ECO:0007669"/>
    <property type="project" value="InterPro"/>
</dbReference>
<dbReference type="Pfam" id="PF21205">
    <property type="entry name" value="Rep3_C"/>
    <property type="match status" value="1"/>
</dbReference>
<comment type="similarity">
    <text evidence="1">Belongs to the initiator RepB protein family.</text>
</comment>
<feature type="domain" description="Initiator Rep protein WH1" evidence="3">
    <location>
        <begin position="36"/>
        <end position="180"/>
    </location>
</feature>
<accession>A0A557QSJ3</accession>
<evidence type="ECO:0000259" key="3">
    <source>
        <dbReference type="Pfam" id="PF01051"/>
    </source>
</evidence>
<dbReference type="EMBL" id="VMNK01000010">
    <property type="protein sequence ID" value="TVO55885.1"/>
    <property type="molecule type" value="Genomic_DNA"/>
</dbReference>
<name>A0A557QSJ3_9RHOO</name>
<protein>
    <submittedName>
        <fullName evidence="4">Replication initiation protein</fullName>
    </submittedName>
</protein>
<dbReference type="SUPFAM" id="SSF46785">
    <property type="entry name" value="Winged helix' DNA-binding domain"/>
    <property type="match status" value="1"/>
</dbReference>
<dbReference type="InterPro" id="IPR036390">
    <property type="entry name" value="WH_DNA-bd_sf"/>
</dbReference>
<dbReference type="OrthoDB" id="1522717at2"/>
<evidence type="ECO:0000313" key="4">
    <source>
        <dbReference type="EMBL" id="TVO55885.1"/>
    </source>
</evidence>
<evidence type="ECO:0000313" key="5">
    <source>
        <dbReference type="Proteomes" id="UP000319502"/>
    </source>
</evidence>
<dbReference type="InterPro" id="IPR000525">
    <property type="entry name" value="Initiator_Rep_WH1"/>
</dbReference>